<protein>
    <recommendedName>
        <fullName evidence="17">C2H2-type domain-containing protein</fullName>
    </recommendedName>
</protein>
<keyword evidence="5" id="KW-0862">Zinc</keyword>
<keyword evidence="12" id="KW-1133">Transmembrane helix</keyword>
<accession>A0A1V6TUU9</accession>
<gene>
    <name evidence="15" type="ORF">PENSTE_c002G09025</name>
</gene>
<dbReference type="GO" id="GO:0000978">
    <property type="term" value="F:RNA polymerase II cis-regulatory region sequence-specific DNA binding"/>
    <property type="evidence" value="ECO:0007669"/>
    <property type="project" value="InterPro"/>
</dbReference>
<dbReference type="PANTHER" id="PTHR40626">
    <property type="entry name" value="MIP31509P"/>
    <property type="match status" value="1"/>
</dbReference>
<keyword evidence="12" id="KW-0812">Transmembrane</keyword>
<dbReference type="PROSITE" id="PS50157">
    <property type="entry name" value="ZINC_FINGER_C2H2_2"/>
    <property type="match status" value="1"/>
</dbReference>
<dbReference type="GO" id="GO:0000785">
    <property type="term" value="C:chromatin"/>
    <property type="evidence" value="ECO:0007669"/>
    <property type="project" value="TreeGrafter"/>
</dbReference>
<feature type="compositionally biased region" description="Basic and acidic residues" evidence="11">
    <location>
        <begin position="162"/>
        <end position="176"/>
    </location>
</feature>
<dbReference type="GO" id="GO:0000981">
    <property type="term" value="F:DNA-binding transcription factor activity, RNA polymerase II-specific"/>
    <property type="evidence" value="ECO:0007669"/>
    <property type="project" value="InterPro"/>
</dbReference>
<evidence type="ECO:0000256" key="5">
    <source>
        <dbReference type="ARBA" id="ARBA00022833"/>
    </source>
</evidence>
<evidence type="ECO:0000256" key="7">
    <source>
        <dbReference type="ARBA" id="ARBA00023125"/>
    </source>
</evidence>
<dbReference type="OrthoDB" id="654211at2759"/>
<evidence type="ECO:0008006" key="17">
    <source>
        <dbReference type="Google" id="ProtNLM"/>
    </source>
</evidence>
<evidence type="ECO:0000256" key="8">
    <source>
        <dbReference type="ARBA" id="ARBA00023163"/>
    </source>
</evidence>
<evidence type="ECO:0000256" key="4">
    <source>
        <dbReference type="ARBA" id="ARBA00022771"/>
    </source>
</evidence>
<comment type="subcellular location">
    <subcellularLocation>
        <location evidence="1">Nucleus</location>
    </subcellularLocation>
</comment>
<proteinExistence type="predicted"/>
<comment type="caution">
    <text evidence="15">The sequence shown here is derived from an EMBL/GenBank/DDBJ whole genome shotgun (WGS) entry which is preliminary data.</text>
</comment>
<keyword evidence="6" id="KW-0805">Transcription regulation</keyword>
<feature type="region of interest" description="Disordered" evidence="11">
    <location>
        <begin position="131"/>
        <end position="183"/>
    </location>
</feature>
<dbReference type="STRING" id="303698.A0A1V6TUU9"/>
<keyword evidence="4 10" id="KW-0863">Zinc-finger</keyword>
<evidence type="ECO:0000256" key="6">
    <source>
        <dbReference type="ARBA" id="ARBA00023015"/>
    </source>
</evidence>
<keyword evidence="12" id="KW-0472">Membrane</keyword>
<dbReference type="EMBL" id="MLKD01000002">
    <property type="protein sequence ID" value="OQE29754.1"/>
    <property type="molecule type" value="Genomic_DNA"/>
</dbReference>
<dbReference type="PANTHER" id="PTHR40626:SF3">
    <property type="entry name" value="TRANSCRIPTION FACTOR WITH C2H2 AND ZN(2)-CYS(6) DNA BINDING DOMAIN (EUROFUNG)-RELATED"/>
    <property type="match status" value="1"/>
</dbReference>
<evidence type="ECO:0000259" key="14">
    <source>
        <dbReference type="PROSITE" id="PS50157"/>
    </source>
</evidence>
<feature type="transmembrane region" description="Helical" evidence="12">
    <location>
        <begin position="600"/>
        <end position="620"/>
    </location>
</feature>
<evidence type="ECO:0000256" key="10">
    <source>
        <dbReference type="PROSITE-ProRule" id="PRU00042"/>
    </source>
</evidence>
<name>A0A1V6TUU9_9EURO</name>
<dbReference type="Gene3D" id="3.30.160.60">
    <property type="entry name" value="Classic Zinc Finger"/>
    <property type="match status" value="2"/>
</dbReference>
<keyword evidence="3" id="KW-0677">Repeat</keyword>
<organism evidence="15 16">
    <name type="scientific">Penicillium steckii</name>
    <dbReference type="NCBI Taxonomy" id="303698"/>
    <lineage>
        <taxon>Eukaryota</taxon>
        <taxon>Fungi</taxon>
        <taxon>Dikarya</taxon>
        <taxon>Ascomycota</taxon>
        <taxon>Pezizomycotina</taxon>
        <taxon>Eurotiomycetes</taxon>
        <taxon>Eurotiomycetidae</taxon>
        <taxon>Eurotiales</taxon>
        <taxon>Aspergillaceae</taxon>
        <taxon>Penicillium</taxon>
    </lineage>
</organism>
<keyword evidence="7" id="KW-0238">DNA-binding</keyword>
<dbReference type="InterPro" id="IPR001138">
    <property type="entry name" value="Zn2Cys6_DnaBD"/>
</dbReference>
<dbReference type="GO" id="GO:0005634">
    <property type="term" value="C:nucleus"/>
    <property type="evidence" value="ECO:0007669"/>
    <property type="project" value="UniProtKB-SubCell"/>
</dbReference>
<evidence type="ECO:0000256" key="3">
    <source>
        <dbReference type="ARBA" id="ARBA00022737"/>
    </source>
</evidence>
<dbReference type="InterPro" id="IPR036864">
    <property type="entry name" value="Zn2-C6_fun-type_DNA-bd_sf"/>
</dbReference>
<feature type="domain" description="C2H2-type" evidence="14">
    <location>
        <begin position="15"/>
        <end position="42"/>
    </location>
</feature>
<dbReference type="Proteomes" id="UP000191285">
    <property type="component" value="Unassembled WGS sequence"/>
</dbReference>
<dbReference type="Pfam" id="PF04082">
    <property type="entry name" value="Fungal_trans"/>
    <property type="match status" value="1"/>
</dbReference>
<feature type="domain" description="Zn(2)-C6 fungal-type" evidence="13">
    <location>
        <begin position="91"/>
        <end position="120"/>
    </location>
</feature>
<dbReference type="GO" id="GO:0008270">
    <property type="term" value="F:zinc ion binding"/>
    <property type="evidence" value="ECO:0007669"/>
    <property type="project" value="UniProtKB-KW"/>
</dbReference>
<dbReference type="SUPFAM" id="SSF57701">
    <property type="entry name" value="Zn2/Cys6 DNA-binding domain"/>
    <property type="match status" value="1"/>
</dbReference>
<evidence type="ECO:0000256" key="12">
    <source>
        <dbReference type="SAM" id="Phobius"/>
    </source>
</evidence>
<evidence type="ECO:0000256" key="2">
    <source>
        <dbReference type="ARBA" id="ARBA00022723"/>
    </source>
</evidence>
<dbReference type="Pfam" id="PF00096">
    <property type="entry name" value="zf-C2H2"/>
    <property type="match status" value="1"/>
</dbReference>
<evidence type="ECO:0000256" key="1">
    <source>
        <dbReference type="ARBA" id="ARBA00004123"/>
    </source>
</evidence>
<dbReference type="InterPro" id="IPR051059">
    <property type="entry name" value="VerF-like"/>
</dbReference>
<dbReference type="GO" id="GO:0006351">
    <property type="term" value="P:DNA-templated transcription"/>
    <property type="evidence" value="ECO:0007669"/>
    <property type="project" value="InterPro"/>
</dbReference>
<dbReference type="InterPro" id="IPR036236">
    <property type="entry name" value="Znf_C2H2_sf"/>
</dbReference>
<evidence type="ECO:0000313" key="16">
    <source>
        <dbReference type="Proteomes" id="UP000191285"/>
    </source>
</evidence>
<keyword evidence="16" id="KW-1185">Reference proteome</keyword>
<evidence type="ECO:0000256" key="9">
    <source>
        <dbReference type="ARBA" id="ARBA00023242"/>
    </source>
</evidence>
<dbReference type="InterPro" id="IPR013087">
    <property type="entry name" value="Znf_C2H2_type"/>
</dbReference>
<dbReference type="PROSITE" id="PS00028">
    <property type="entry name" value="ZINC_FINGER_C2H2_1"/>
    <property type="match status" value="1"/>
</dbReference>
<dbReference type="CDD" id="cd00067">
    <property type="entry name" value="GAL4"/>
    <property type="match status" value="1"/>
</dbReference>
<dbReference type="SMART" id="SM00355">
    <property type="entry name" value="ZnF_C2H2"/>
    <property type="match status" value="2"/>
</dbReference>
<keyword evidence="9" id="KW-0539">Nucleus</keyword>
<keyword evidence="8" id="KW-0804">Transcription</keyword>
<dbReference type="CDD" id="cd12148">
    <property type="entry name" value="fungal_TF_MHR"/>
    <property type="match status" value="1"/>
</dbReference>
<dbReference type="AlphaFoldDB" id="A0A1V6TUU9"/>
<evidence type="ECO:0000256" key="11">
    <source>
        <dbReference type="SAM" id="MobiDB-lite"/>
    </source>
</evidence>
<evidence type="ECO:0000259" key="13">
    <source>
        <dbReference type="PROSITE" id="PS50048"/>
    </source>
</evidence>
<sequence length="726" mass="83049">MRNLKKKKKNSYRMYQCTVCKAKFGRQDHLSRHMVSHDSDRPFQCECGYSFKRRDSLKRHQENCPVRSMKNAGVSDTSKIHFSQRGKRGKACDRCARLKQACSSGQPCLRCKSKSHICSYVRNDHFRVIKGPETPGVTQKTAELPTGSEPEESRAELVPGSGEKKGVISFDSKEQDSYSDETTSLPYLSPQNKLPCGIDFPLQLSSERFSDWEDIHLLSELFGSTCANTASSQNQHSDFRSCFKYLEKVINSSGLANSFECGTHEEIELVSYDAQFYDYQQRYCASRLHKLPHDPRSKCCLVPDPLIGTSVQIVSLLECISQRKLDGHSILPWSADLKTKCLQFFAPCQVRRFIHLFWALWYPNCPIIHRPSFGTKNLSGSLFVTMILIGACLSPNETDNRFSRSLLDYVEEAVFAHRLACQEIRSDDHTGDLFDTQPKFQNKLENLQAMFLICVLQTWEGSVEAKQRIRYNRYETVVMAARDIQRHGATHKGLQLTNPSRAWWNQFVAKEELIRTLLYVSLLDTAFALFYNVPPRMVLAELQMDIACPDECFQAINPEDCFHKVQLWATSLACPGNFSVQNLVHKLCSFSATAHLIQEIGHLSALNMFVLITALHLLLFNIRMSRTKLDCLSIYCGLENWKEMWDKNRFHLVDDGSYFCSSQSWKRLGFMQHAQEYWMLAQMILDKTKSHLDENLSGSIWATGVALYDMTASMLITGCSHVERNV</sequence>
<dbReference type="PROSITE" id="PS50048">
    <property type="entry name" value="ZN2_CY6_FUNGAL_2"/>
    <property type="match status" value="1"/>
</dbReference>
<keyword evidence="2" id="KW-0479">Metal-binding</keyword>
<dbReference type="InterPro" id="IPR007219">
    <property type="entry name" value="XnlR_reg_dom"/>
</dbReference>
<dbReference type="SUPFAM" id="SSF57667">
    <property type="entry name" value="beta-beta-alpha zinc fingers"/>
    <property type="match status" value="1"/>
</dbReference>
<reference evidence="16" key="1">
    <citation type="journal article" date="2017" name="Nat. Microbiol.">
        <title>Global analysis of biosynthetic gene clusters reveals vast potential of secondary metabolite production in Penicillium species.</title>
        <authorList>
            <person name="Nielsen J.C."/>
            <person name="Grijseels S."/>
            <person name="Prigent S."/>
            <person name="Ji B."/>
            <person name="Dainat J."/>
            <person name="Nielsen K.F."/>
            <person name="Frisvad J.C."/>
            <person name="Workman M."/>
            <person name="Nielsen J."/>
        </authorList>
    </citation>
    <scope>NUCLEOTIDE SEQUENCE [LARGE SCALE GENOMIC DNA]</scope>
    <source>
        <strain evidence="16">IBT 24891</strain>
    </source>
</reference>
<evidence type="ECO:0000313" key="15">
    <source>
        <dbReference type="EMBL" id="OQE29754.1"/>
    </source>
</evidence>